<feature type="compositionally biased region" description="Basic and acidic residues" evidence="4">
    <location>
        <begin position="537"/>
        <end position="554"/>
    </location>
</feature>
<evidence type="ECO:0008006" key="8">
    <source>
        <dbReference type="Google" id="ProtNLM"/>
    </source>
</evidence>
<proteinExistence type="predicted"/>
<keyword evidence="2" id="KW-0677">Repeat</keyword>
<evidence type="ECO:0000313" key="7">
    <source>
        <dbReference type="Proteomes" id="UP000031737"/>
    </source>
</evidence>
<name>A0A061IXT2_TRYRA</name>
<dbReference type="VEuPathDB" id="TriTrypDB:TRSC58_04352"/>
<comment type="caution">
    <text evidence="6">The sequence shown here is derived from an EMBL/GenBank/DDBJ whole genome shotgun (WGS) entry which is preliminary data.</text>
</comment>
<keyword evidence="5" id="KW-1133">Transmembrane helix</keyword>
<keyword evidence="7" id="KW-1185">Reference proteome</keyword>
<keyword evidence="1 3" id="KW-0853">WD repeat</keyword>
<dbReference type="PANTHER" id="PTHR16017:SF0">
    <property type="entry name" value="WD REPEAT-CONTAINING PROTEIN 70"/>
    <property type="match status" value="1"/>
</dbReference>
<evidence type="ECO:0000313" key="6">
    <source>
        <dbReference type="EMBL" id="ESL07953.1"/>
    </source>
</evidence>
<feature type="region of interest" description="Disordered" evidence="4">
    <location>
        <begin position="536"/>
        <end position="564"/>
    </location>
</feature>
<dbReference type="GO" id="GO:0035861">
    <property type="term" value="C:site of double-strand break"/>
    <property type="evidence" value="ECO:0007669"/>
    <property type="project" value="TreeGrafter"/>
</dbReference>
<dbReference type="SMART" id="SM00320">
    <property type="entry name" value="WD40"/>
    <property type="match status" value="3"/>
</dbReference>
<dbReference type="Proteomes" id="UP000031737">
    <property type="component" value="Unassembled WGS sequence"/>
</dbReference>
<protein>
    <recommendedName>
        <fullName evidence="8">Guanine nucleotide-binding protein subunit beta-like protein</fullName>
    </recommendedName>
</protein>
<dbReference type="GO" id="GO:0005634">
    <property type="term" value="C:nucleus"/>
    <property type="evidence" value="ECO:0007669"/>
    <property type="project" value="TreeGrafter"/>
</dbReference>
<feature type="repeat" description="WD" evidence="3">
    <location>
        <begin position="251"/>
        <end position="293"/>
    </location>
</feature>
<dbReference type="PANTHER" id="PTHR16017">
    <property type="entry name" value="GASTRULATION DEFECTIVE PROTEIN 1-RELATED"/>
    <property type="match status" value="1"/>
</dbReference>
<dbReference type="SUPFAM" id="SSF50978">
    <property type="entry name" value="WD40 repeat-like"/>
    <property type="match status" value="1"/>
</dbReference>
<sequence length="564" mass="60512">MSFAEVIFHAYLFFFLFLSVALFSFVLFRFRALCHINGLCTGRAEHAHSEGGKVKGVCKMGDSDSDSYDPAENSNTKAVQNVVNHSYFLATVTGKGSTSGVPALSSPPSSAHPVEAETRNELTAAPSDTVDLKTSLTSLGYVLHGASGRVRSVCLNPSGSILCSGAEGGSVCMWDFTVPMESRAVKPTRLLTPFPNRISGFQPVVSVHSSSDGSFFVACQDGDSPVLIAACGKQLGYCAMGQRGMVDVLQCKGHRAPVTCSAASPTVPSRFFTGSQDSTARMWDATSFDRHSVYAVKHGSGQLLENVVVEAVAPILSLNNDKKSVFSTGGEDGLVQLWDSRQKYRPGGAVGVLDLYSSKFGVASKAKVTNKEMFFEEKHVGGMVEPDTSRPILCVRRGSEVRMVDLRKMGNNGVIEDVCPPLEGLSCATDTTPLVACTGALLSQEKPSFMTCTSRAGYRHVAGGHVVQFTYMDGRYEPTMVWRPAAPEDDVLSITVDVKHGQLFAGMQTGNVVGRVKRLGVDSATNGSTLQTWFATRPEREGRGVGKKSTRENTDGDDEDEVVF</sequence>
<dbReference type="InterPro" id="IPR036322">
    <property type="entry name" value="WD40_repeat_dom_sf"/>
</dbReference>
<feature type="transmembrane region" description="Helical" evidence="5">
    <location>
        <begin position="6"/>
        <end position="28"/>
    </location>
</feature>
<accession>A0A061IXT2</accession>
<evidence type="ECO:0000256" key="5">
    <source>
        <dbReference type="SAM" id="Phobius"/>
    </source>
</evidence>
<evidence type="ECO:0000256" key="1">
    <source>
        <dbReference type="ARBA" id="ARBA00022574"/>
    </source>
</evidence>
<dbReference type="PROSITE" id="PS50082">
    <property type="entry name" value="WD_REPEATS_2"/>
    <property type="match status" value="2"/>
</dbReference>
<dbReference type="InterPro" id="IPR001680">
    <property type="entry name" value="WD40_rpt"/>
</dbReference>
<evidence type="ECO:0000256" key="4">
    <source>
        <dbReference type="SAM" id="MobiDB-lite"/>
    </source>
</evidence>
<evidence type="ECO:0000256" key="2">
    <source>
        <dbReference type="ARBA" id="ARBA00022737"/>
    </source>
</evidence>
<organism evidence="6 7">
    <name type="scientific">Trypanosoma rangeli SC58</name>
    <dbReference type="NCBI Taxonomy" id="429131"/>
    <lineage>
        <taxon>Eukaryota</taxon>
        <taxon>Discoba</taxon>
        <taxon>Euglenozoa</taxon>
        <taxon>Kinetoplastea</taxon>
        <taxon>Metakinetoplastina</taxon>
        <taxon>Trypanosomatida</taxon>
        <taxon>Trypanosomatidae</taxon>
        <taxon>Trypanosoma</taxon>
        <taxon>Herpetosoma</taxon>
    </lineage>
</organism>
<dbReference type="Pfam" id="PF00400">
    <property type="entry name" value="WD40"/>
    <property type="match status" value="2"/>
</dbReference>
<dbReference type="InterPro" id="IPR015943">
    <property type="entry name" value="WD40/YVTN_repeat-like_dom_sf"/>
</dbReference>
<evidence type="ECO:0000256" key="3">
    <source>
        <dbReference type="PROSITE-ProRule" id="PRU00221"/>
    </source>
</evidence>
<dbReference type="InterPro" id="IPR051858">
    <property type="entry name" value="WD_repeat_GAD-1"/>
</dbReference>
<dbReference type="OrthoDB" id="10264376at2759"/>
<reference evidence="6 7" key="1">
    <citation type="submission" date="2013-07" db="EMBL/GenBank/DDBJ databases">
        <authorList>
            <person name="Stoco P.H."/>
            <person name="Wagner G."/>
            <person name="Gerber A."/>
            <person name="Zaha A."/>
            <person name="Thompson C."/>
            <person name="Bartholomeu D.C."/>
            <person name="Luckemeyer D.D."/>
            <person name="Bahia D."/>
            <person name="Loreto E."/>
            <person name="Prestes E.B."/>
            <person name="Lima F.M."/>
            <person name="Rodrigues-Luiz G."/>
            <person name="Vallejo G.A."/>
            <person name="Filho J.F."/>
            <person name="Monteiro K.M."/>
            <person name="Tyler K.M."/>
            <person name="de Almeida L.G."/>
            <person name="Ortiz M.F."/>
            <person name="Siervo M.A."/>
            <person name="de Moraes M.H."/>
            <person name="Cunha O.L."/>
            <person name="Mendonca-Neto R."/>
            <person name="Silva R."/>
            <person name="Teixeira S.M."/>
            <person name="Murta S.M."/>
            <person name="Sincero T.C."/>
            <person name="Mendes T.A."/>
            <person name="Urmenyi T.P."/>
            <person name="Silva V.G."/>
            <person name="da Rocha W.D."/>
            <person name="Andersson B."/>
            <person name="Romanha A.J."/>
            <person name="Steindel M."/>
            <person name="de Vasconcelos A.T."/>
            <person name="Grisard E.C."/>
        </authorList>
    </citation>
    <scope>NUCLEOTIDE SEQUENCE [LARGE SCALE GENOMIC DNA]</scope>
    <source>
        <strain evidence="6 7">SC58</strain>
    </source>
</reference>
<keyword evidence="5" id="KW-0812">Transmembrane</keyword>
<dbReference type="AlphaFoldDB" id="A0A061IXT2"/>
<dbReference type="EMBL" id="AUPL01004352">
    <property type="protein sequence ID" value="ESL07953.1"/>
    <property type="molecule type" value="Genomic_DNA"/>
</dbReference>
<feature type="repeat" description="WD" evidence="3">
    <location>
        <begin position="143"/>
        <end position="175"/>
    </location>
</feature>
<feature type="compositionally biased region" description="Acidic residues" evidence="4">
    <location>
        <begin position="555"/>
        <end position="564"/>
    </location>
</feature>
<keyword evidence="5" id="KW-0472">Membrane</keyword>
<dbReference type="PROSITE" id="PS50294">
    <property type="entry name" value="WD_REPEATS_REGION"/>
    <property type="match status" value="1"/>
</dbReference>
<dbReference type="Gene3D" id="2.130.10.10">
    <property type="entry name" value="YVTN repeat-like/Quinoprotein amine dehydrogenase"/>
    <property type="match status" value="2"/>
</dbReference>
<gene>
    <name evidence="6" type="ORF">TRSC58_04352</name>
</gene>